<dbReference type="AlphaFoldDB" id="A0A383B9X4"/>
<reference evidence="1" key="1">
    <citation type="submission" date="2018-05" db="EMBL/GenBank/DDBJ databases">
        <authorList>
            <person name="Lanie J.A."/>
            <person name="Ng W.-L."/>
            <person name="Kazmierczak K.M."/>
            <person name="Andrzejewski T.M."/>
            <person name="Davidsen T.M."/>
            <person name="Wayne K.J."/>
            <person name="Tettelin H."/>
            <person name="Glass J.I."/>
            <person name="Rusch D."/>
            <person name="Podicherti R."/>
            <person name="Tsui H.-C.T."/>
            <person name="Winkler M.E."/>
        </authorList>
    </citation>
    <scope>NUCLEOTIDE SEQUENCE</scope>
</reference>
<name>A0A383B9X4_9ZZZZ</name>
<evidence type="ECO:0008006" key="2">
    <source>
        <dbReference type="Google" id="ProtNLM"/>
    </source>
</evidence>
<gene>
    <name evidence="1" type="ORF">METZ01_LOCUS469656</name>
</gene>
<organism evidence="1">
    <name type="scientific">marine metagenome</name>
    <dbReference type="NCBI Taxonomy" id="408172"/>
    <lineage>
        <taxon>unclassified sequences</taxon>
        <taxon>metagenomes</taxon>
        <taxon>ecological metagenomes</taxon>
    </lineage>
</organism>
<proteinExistence type="predicted"/>
<dbReference type="EMBL" id="UINC01198718">
    <property type="protein sequence ID" value="SVE16802.1"/>
    <property type="molecule type" value="Genomic_DNA"/>
</dbReference>
<protein>
    <recommendedName>
        <fullName evidence="2">Phasin domain-containing protein</fullName>
    </recommendedName>
</protein>
<feature type="non-terminal residue" evidence="1">
    <location>
        <position position="131"/>
    </location>
</feature>
<sequence length="131" mass="15382">MNNLKDYSQNFQKAAQEGLGTLVDWQKQALAQTFSMVDQGIASQEKSLVESRKQYKEWETNLTREWGNQKDQFTSIMVKLSETYLPDSKKHMDQAEKLYRENFGEMINKSRELVENSIDQGIENTLFFEKE</sequence>
<accession>A0A383B9X4</accession>
<evidence type="ECO:0000313" key="1">
    <source>
        <dbReference type="EMBL" id="SVE16802.1"/>
    </source>
</evidence>